<name>A0A1D8FZV4_9ACTN</name>
<dbReference type="STRING" id="285473.A4G23_01548"/>
<keyword evidence="3 5" id="KW-1133">Transmembrane helix</keyword>
<sequence length="409" mass="40553">MGEAGGKGGSGGSGAGAAVSVALITVLTSLPLFLVGATSTLVNRELGWDAGDTGLLLAAYWLSSLSGAYLSRRIDTPVSAEATVGSAALVTAAALSLSAWAGDGGLVAGTAVGGLVYGYTQPHTNSLLMRRCPPSVQGFAFGLKQAAIPASTLLGSLAVPAVAVPFGWRAVFTASAAVCVVYALPGLVRRHRSSGGRRTPAAPAPPLRMNAHLLGLAVAGLCGAMVGNAIGGFLIASGVHQGMTLTWASMLAAAGSVTNIAVRLVAGVVVDRGRYAPRSLLWQLYLAGAVGTLLLAAGGGPWVTTLGGLLAFGGGWGWAGLLHYVAGAAFPGRAARATAVTQMGVSLGGATGPMLFGLLVDHAGFGAAWLALTAVGAVAAVVVRLLREPPAEAAPDTAGAPSPTTYTRK</sequence>
<gene>
    <name evidence="7" type="ORF">A4G23_01548</name>
</gene>
<dbReference type="Proteomes" id="UP000095349">
    <property type="component" value="Chromosome"/>
</dbReference>
<evidence type="ECO:0000256" key="3">
    <source>
        <dbReference type="ARBA" id="ARBA00022989"/>
    </source>
</evidence>
<evidence type="ECO:0000313" key="8">
    <source>
        <dbReference type="Proteomes" id="UP000095349"/>
    </source>
</evidence>
<evidence type="ECO:0000256" key="4">
    <source>
        <dbReference type="ARBA" id="ARBA00023136"/>
    </source>
</evidence>
<feature type="transmembrane region" description="Helical" evidence="5">
    <location>
        <begin position="247"/>
        <end position="270"/>
    </location>
</feature>
<feature type="transmembrane region" description="Helical" evidence="5">
    <location>
        <begin position="166"/>
        <end position="188"/>
    </location>
</feature>
<organism evidence="7 8">
    <name type="scientific">Streptomyces rubrolavendulae</name>
    <dbReference type="NCBI Taxonomy" id="285473"/>
    <lineage>
        <taxon>Bacteria</taxon>
        <taxon>Bacillati</taxon>
        <taxon>Actinomycetota</taxon>
        <taxon>Actinomycetes</taxon>
        <taxon>Kitasatosporales</taxon>
        <taxon>Streptomycetaceae</taxon>
        <taxon>Streptomyces</taxon>
    </lineage>
</organism>
<dbReference type="Gene3D" id="1.20.1250.20">
    <property type="entry name" value="MFS general substrate transporter like domains"/>
    <property type="match status" value="2"/>
</dbReference>
<keyword evidence="2 5" id="KW-0812">Transmembrane</keyword>
<evidence type="ECO:0000259" key="6">
    <source>
        <dbReference type="PROSITE" id="PS50850"/>
    </source>
</evidence>
<dbReference type="GO" id="GO:0005886">
    <property type="term" value="C:plasma membrane"/>
    <property type="evidence" value="ECO:0007669"/>
    <property type="project" value="UniProtKB-SubCell"/>
</dbReference>
<dbReference type="Pfam" id="PF07690">
    <property type="entry name" value="MFS_1"/>
    <property type="match status" value="1"/>
</dbReference>
<keyword evidence="8" id="KW-1185">Reference proteome</keyword>
<dbReference type="AlphaFoldDB" id="A0A1D8FZV4"/>
<dbReference type="PANTHER" id="PTHR23527:SF1">
    <property type="entry name" value="BLL3282 PROTEIN"/>
    <property type="match status" value="1"/>
</dbReference>
<feature type="transmembrane region" description="Helical" evidence="5">
    <location>
        <begin position="213"/>
        <end position="235"/>
    </location>
</feature>
<evidence type="ECO:0000256" key="5">
    <source>
        <dbReference type="SAM" id="Phobius"/>
    </source>
</evidence>
<feature type="transmembrane region" description="Helical" evidence="5">
    <location>
        <begin position="337"/>
        <end position="360"/>
    </location>
</feature>
<feature type="transmembrane region" description="Helical" evidence="5">
    <location>
        <begin position="366"/>
        <end position="386"/>
    </location>
</feature>
<dbReference type="SUPFAM" id="SSF103473">
    <property type="entry name" value="MFS general substrate transporter"/>
    <property type="match status" value="1"/>
</dbReference>
<evidence type="ECO:0000313" key="7">
    <source>
        <dbReference type="EMBL" id="AOT58732.1"/>
    </source>
</evidence>
<dbReference type="InterPro" id="IPR011701">
    <property type="entry name" value="MFS"/>
</dbReference>
<dbReference type="PROSITE" id="PS50850">
    <property type="entry name" value="MFS"/>
    <property type="match status" value="1"/>
</dbReference>
<dbReference type="GO" id="GO:0022857">
    <property type="term" value="F:transmembrane transporter activity"/>
    <property type="evidence" value="ECO:0007669"/>
    <property type="project" value="InterPro"/>
</dbReference>
<keyword evidence="4 5" id="KW-0472">Membrane</keyword>
<evidence type="ECO:0000256" key="2">
    <source>
        <dbReference type="ARBA" id="ARBA00022692"/>
    </source>
</evidence>
<dbReference type="InterPro" id="IPR052952">
    <property type="entry name" value="MFS-Transporter"/>
</dbReference>
<dbReference type="KEGG" id="srn:A4G23_01548"/>
<feature type="transmembrane region" description="Helical" evidence="5">
    <location>
        <begin position="282"/>
        <end position="303"/>
    </location>
</feature>
<feature type="domain" description="Major facilitator superfamily (MFS) profile" evidence="6">
    <location>
        <begin position="17"/>
        <end position="391"/>
    </location>
</feature>
<dbReference type="InterPro" id="IPR036259">
    <property type="entry name" value="MFS_trans_sf"/>
</dbReference>
<feature type="transmembrane region" description="Helical" evidence="5">
    <location>
        <begin position="309"/>
        <end position="330"/>
    </location>
</feature>
<evidence type="ECO:0000256" key="1">
    <source>
        <dbReference type="ARBA" id="ARBA00004651"/>
    </source>
</evidence>
<accession>A0A1D8FZV4</accession>
<feature type="transmembrane region" description="Helical" evidence="5">
    <location>
        <begin position="12"/>
        <end position="34"/>
    </location>
</feature>
<dbReference type="PANTHER" id="PTHR23527">
    <property type="entry name" value="BLL3282 PROTEIN"/>
    <property type="match status" value="1"/>
</dbReference>
<proteinExistence type="predicted"/>
<dbReference type="EMBL" id="CP017316">
    <property type="protein sequence ID" value="AOT58732.1"/>
    <property type="molecule type" value="Genomic_DNA"/>
</dbReference>
<dbReference type="PATRIC" id="fig|285473.5.peg.1609"/>
<reference evidence="7 8" key="1">
    <citation type="submission" date="2016-09" db="EMBL/GenBank/DDBJ databases">
        <title>Streptomyces rubrolavendulae MJM4426 Genome sequencing and assembly.</title>
        <authorList>
            <person name="Kim J.-G."/>
        </authorList>
    </citation>
    <scope>NUCLEOTIDE SEQUENCE [LARGE SCALE GENOMIC DNA]</scope>
    <source>
        <strain evidence="7 8">MJM4426</strain>
    </source>
</reference>
<comment type="subcellular location">
    <subcellularLocation>
        <location evidence="1">Cell membrane</location>
        <topology evidence="1">Multi-pass membrane protein</topology>
    </subcellularLocation>
</comment>
<protein>
    <submittedName>
        <fullName evidence="7">Major Facilitator Superfamily protein</fullName>
    </submittedName>
</protein>
<dbReference type="InterPro" id="IPR020846">
    <property type="entry name" value="MFS_dom"/>
</dbReference>